<dbReference type="STRING" id="1348662.CARG_04285"/>
<feature type="domain" description="Metallo-beta-lactamase" evidence="1">
    <location>
        <begin position="25"/>
        <end position="187"/>
    </location>
</feature>
<dbReference type="PATRIC" id="fig|1348662.3.peg.841"/>
<dbReference type="AlphaFoldDB" id="U3GU48"/>
<dbReference type="InterPro" id="IPR036866">
    <property type="entry name" value="RibonucZ/Hydroxyglut_hydro"/>
</dbReference>
<protein>
    <recommendedName>
        <fullName evidence="1">Metallo-beta-lactamase domain-containing protein</fullName>
    </recommendedName>
</protein>
<dbReference type="HOGENOM" id="CLU_030571_5_4_11"/>
<dbReference type="Gene3D" id="3.60.15.10">
    <property type="entry name" value="Ribonuclease Z/Hydroxyacylglutathione hydrolase-like"/>
    <property type="match status" value="1"/>
</dbReference>
<gene>
    <name evidence="2" type="ORF">CARG_04285</name>
</gene>
<organism evidence="2 3">
    <name type="scientific">Corynebacterium argentoratense DSM 44202</name>
    <dbReference type="NCBI Taxonomy" id="1348662"/>
    <lineage>
        <taxon>Bacteria</taxon>
        <taxon>Bacillati</taxon>
        <taxon>Actinomycetota</taxon>
        <taxon>Actinomycetes</taxon>
        <taxon>Mycobacteriales</taxon>
        <taxon>Corynebacteriaceae</taxon>
        <taxon>Corynebacterium</taxon>
    </lineage>
</organism>
<dbReference type="PANTHER" id="PTHR46233">
    <property type="entry name" value="HYDROXYACYLGLUTATHIONE HYDROLASE GLOC"/>
    <property type="match status" value="1"/>
</dbReference>
<sequence length="208" mass="22623">MVSIEAMSAKTRELELHQISVSKMDNNCYLLVDGEEAMLIDAADDATALLELAEQAGAKITAVLTTHRHADHVRALQEVLEATGARHYASVQDADALPAPVDVRLDDGDTITLGDSTLDVRILRGHTPGGVAVIAEIDGDTHAFVGDSLFPGGVGKTENPEEFHQLLDDVTYRLFDCYDDAIIHPGHGEPTTLAEERGSLDRWRERGW</sequence>
<proteinExistence type="predicted"/>
<dbReference type="EMBL" id="CP006365">
    <property type="protein sequence ID" value="AGU15000.1"/>
    <property type="molecule type" value="Genomic_DNA"/>
</dbReference>
<dbReference type="eggNOG" id="COG0491">
    <property type="taxonomic scope" value="Bacteria"/>
</dbReference>
<dbReference type="PANTHER" id="PTHR46233:SF1">
    <property type="entry name" value="CONSERVED PROTEIN"/>
    <property type="match status" value="1"/>
</dbReference>
<dbReference type="Proteomes" id="UP000016943">
    <property type="component" value="Chromosome"/>
</dbReference>
<dbReference type="InterPro" id="IPR001279">
    <property type="entry name" value="Metallo-B-lactamas"/>
</dbReference>
<reference evidence="2 3" key="1">
    <citation type="journal article" date="2013" name="Genome Announc.">
        <title>Whole-Genome Sequence of the Clinical Strain Corynebacterium argentoratense DSM 44202, Isolated from a Human Throat Specimen.</title>
        <authorList>
            <person name="Bomholt C."/>
            <person name="Glaub A."/>
            <person name="Gravermann K."/>
            <person name="Albersmeier A."/>
            <person name="Brinkrolf K."/>
            <person name="Ruckert C."/>
            <person name="Tauch A."/>
        </authorList>
    </citation>
    <scope>NUCLEOTIDE SEQUENCE [LARGE SCALE GENOMIC DNA]</scope>
    <source>
        <strain evidence="2">DSM 44202</strain>
    </source>
</reference>
<accession>U3GU48</accession>
<dbReference type="Pfam" id="PF00753">
    <property type="entry name" value="Lactamase_B"/>
    <property type="match status" value="1"/>
</dbReference>
<dbReference type="KEGG" id="caz:CARG_04285"/>
<evidence type="ECO:0000259" key="1">
    <source>
        <dbReference type="SMART" id="SM00849"/>
    </source>
</evidence>
<evidence type="ECO:0000313" key="3">
    <source>
        <dbReference type="Proteomes" id="UP000016943"/>
    </source>
</evidence>
<dbReference type="SMART" id="SM00849">
    <property type="entry name" value="Lactamase_B"/>
    <property type="match status" value="1"/>
</dbReference>
<name>U3GU48_9CORY</name>
<dbReference type="InterPro" id="IPR051453">
    <property type="entry name" value="MBL_Glyoxalase_II"/>
</dbReference>
<keyword evidence="3" id="KW-1185">Reference proteome</keyword>
<dbReference type="CDD" id="cd06262">
    <property type="entry name" value="metallo-hydrolase-like_MBL-fold"/>
    <property type="match status" value="1"/>
</dbReference>
<evidence type="ECO:0000313" key="2">
    <source>
        <dbReference type="EMBL" id="AGU15000.1"/>
    </source>
</evidence>
<dbReference type="SUPFAM" id="SSF56281">
    <property type="entry name" value="Metallo-hydrolase/oxidoreductase"/>
    <property type="match status" value="1"/>
</dbReference>